<feature type="transmembrane region" description="Helical" evidence="1">
    <location>
        <begin position="116"/>
        <end position="139"/>
    </location>
</feature>
<accession>A0A413FEV5</accession>
<dbReference type="Proteomes" id="UP000283880">
    <property type="component" value="Unassembled WGS sequence"/>
</dbReference>
<feature type="transmembrane region" description="Helical" evidence="1">
    <location>
        <begin position="151"/>
        <end position="169"/>
    </location>
</feature>
<protein>
    <submittedName>
        <fullName evidence="2">Folate family ECF transporter S component</fullName>
    </submittedName>
</protein>
<dbReference type="RefSeq" id="WP_007709705.1">
    <property type="nucleotide sequence ID" value="NZ_BAABXR010000001.1"/>
</dbReference>
<organism evidence="2 3">
    <name type="scientific">Enterocloster asparagiformis</name>
    <dbReference type="NCBI Taxonomy" id="333367"/>
    <lineage>
        <taxon>Bacteria</taxon>
        <taxon>Bacillati</taxon>
        <taxon>Bacillota</taxon>
        <taxon>Clostridia</taxon>
        <taxon>Lachnospirales</taxon>
        <taxon>Lachnospiraceae</taxon>
        <taxon>Enterocloster</taxon>
    </lineage>
</organism>
<dbReference type="NCBIfam" id="TIGR04518">
    <property type="entry name" value="ECF_S_folT_fam"/>
    <property type="match status" value="1"/>
</dbReference>
<dbReference type="AlphaFoldDB" id="A0A413FEV5"/>
<keyword evidence="1" id="KW-0472">Membrane</keyword>
<sequence length="197" mass="21927">MKKLATLFTRSLQEFKQVKTVTVCAMMGAVALVLGSLSVEIIPSVRIGFSGIPNEFVAWLFGPVVGPLFNGTMDILKYLAKPTNAYFPGLTMVTMLAGCIYGCFFYGRPMRLWRVLAAKFTVALICNVILNTFCLSILLGKGFWLLLPPRILRNVIMWPIDSLIFFYLAKFMETAGVLRQFGLKPALEKGQKNGGKR</sequence>
<feature type="transmembrane region" description="Helical" evidence="1">
    <location>
        <begin position="85"/>
        <end position="104"/>
    </location>
</feature>
<dbReference type="InterPro" id="IPR030949">
    <property type="entry name" value="ECF_S_folate_fam"/>
</dbReference>
<evidence type="ECO:0000256" key="1">
    <source>
        <dbReference type="SAM" id="Phobius"/>
    </source>
</evidence>
<evidence type="ECO:0000313" key="3">
    <source>
        <dbReference type="Proteomes" id="UP000283880"/>
    </source>
</evidence>
<proteinExistence type="predicted"/>
<dbReference type="Pfam" id="PF12822">
    <property type="entry name" value="ECF_trnsprt"/>
    <property type="match status" value="1"/>
</dbReference>
<reference evidence="2 3" key="1">
    <citation type="submission" date="2018-08" db="EMBL/GenBank/DDBJ databases">
        <title>A genome reference for cultivated species of the human gut microbiota.</title>
        <authorList>
            <person name="Zou Y."/>
            <person name="Xue W."/>
            <person name="Luo G."/>
        </authorList>
    </citation>
    <scope>NUCLEOTIDE SEQUENCE [LARGE SCALE GENOMIC DNA]</scope>
    <source>
        <strain evidence="2 3">AF04-15</strain>
    </source>
</reference>
<keyword evidence="1" id="KW-1133">Transmembrane helix</keyword>
<name>A0A413FEV5_9FIRM</name>
<gene>
    <name evidence="2" type="ORF">DWV29_13180</name>
</gene>
<keyword evidence="1" id="KW-0812">Transmembrane</keyword>
<dbReference type="EMBL" id="QSBM01000009">
    <property type="protein sequence ID" value="RGX29009.1"/>
    <property type="molecule type" value="Genomic_DNA"/>
</dbReference>
<dbReference type="GO" id="GO:0022857">
    <property type="term" value="F:transmembrane transporter activity"/>
    <property type="evidence" value="ECO:0007669"/>
    <property type="project" value="InterPro"/>
</dbReference>
<comment type="caution">
    <text evidence="2">The sequence shown here is derived from an EMBL/GenBank/DDBJ whole genome shotgun (WGS) entry which is preliminary data.</text>
</comment>
<dbReference type="InterPro" id="IPR024529">
    <property type="entry name" value="ECF_trnsprt_substrate-spec"/>
</dbReference>
<dbReference type="Gene3D" id="1.10.1760.20">
    <property type="match status" value="1"/>
</dbReference>
<dbReference type="OrthoDB" id="4624at2"/>
<evidence type="ECO:0000313" key="2">
    <source>
        <dbReference type="EMBL" id="RGX29009.1"/>
    </source>
</evidence>
<feature type="transmembrane region" description="Helical" evidence="1">
    <location>
        <begin position="21"/>
        <end position="42"/>
    </location>
</feature>